<proteinExistence type="predicted"/>
<evidence type="ECO:0000313" key="2">
    <source>
        <dbReference type="Proteomes" id="UP000629025"/>
    </source>
</evidence>
<accession>A0ABQ1KRR6</accession>
<sequence length="67" mass="7076">MSLAIVHTRAQLGVDAPAVAVEVHLSGGLPSLSIVGLPEAAVKESRERVRSALITAGFDFPQRRITL</sequence>
<dbReference type="InterPro" id="IPR020568">
    <property type="entry name" value="Ribosomal_Su5_D2-typ_SF"/>
</dbReference>
<protein>
    <recommendedName>
        <fullName evidence="3">ATP-dependent protease</fullName>
    </recommendedName>
</protein>
<dbReference type="Pfam" id="PF13541">
    <property type="entry name" value="ChlI"/>
    <property type="match status" value="1"/>
</dbReference>
<name>A0ABQ1KRR6_9GAMM</name>
<evidence type="ECO:0000313" key="1">
    <source>
        <dbReference type="EMBL" id="GGC08927.1"/>
    </source>
</evidence>
<gene>
    <name evidence="1" type="ORF">GCM10011352_39130</name>
</gene>
<dbReference type="Proteomes" id="UP000629025">
    <property type="component" value="Unassembled WGS sequence"/>
</dbReference>
<comment type="caution">
    <text evidence="1">The sequence shown here is derived from an EMBL/GenBank/DDBJ whole genome shotgun (WGS) entry which is preliminary data.</text>
</comment>
<keyword evidence="2" id="KW-1185">Reference proteome</keyword>
<organism evidence="1 2">
    <name type="scientific">Marinobacterium zhoushanense</name>
    <dbReference type="NCBI Taxonomy" id="1679163"/>
    <lineage>
        <taxon>Bacteria</taxon>
        <taxon>Pseudomonadati</taxon>
        <taxon>Pseudomonadota</taxon>
        <taxon>Gammaproteobacteria</taxon>
        <taxon>Oceanospirillales</taxon>
        <taxon>Oceanospirillaceae</taxon>
        <taxon>Marinobacterium</taxon>
    </lineage>
</organism>
<dbReference type="EMBL" id="BMIJ01000009">
    <property type="protein sequence ID" value="GGC08927.1"/>
    <property type="molecule type" value="Genomic_DNA"/>
</dbReference>
<reference evidence="2" key="1">
    <citation type="journal article" date="2019" name="Int. J. Syst. Evol. Microbiol.">
        <title>The Global Catalogue of Microorganisms (GCM) 10K type strain sequencing project: providing services to taxonomists for standard genome sequencing and annotation.</title>
        <authorList>
            <consortium name="The Broad Institute Genomics Platform"/>
            <consortium name="The Broad Institute Genome Sequencing Center for Infectious Disease"/>
            <person name="Wu L."/>
            <person name="Ma J."/>
        </authorList>
    </citation>
    <scope>NUCLEOTIDE SEQUENCE [LARGE SCALE GENOMIC DNA]</scope>
    <source>
        <strain evidence="2">CGMCC 1.15341</strain>
    </source>
</reference>
<dbReference type="SUPFAM" id="SSF54211">
    <property type="entry name" value="Ribosomal protein S5 domain 2-like"/>
    <property type="match status" value="1"/>
</dbReference>
<evidence type="ECO:0008006" key="3">
    <source>
        <dbReference type="Google" id="ProtNLM"/>
    </source>
</evidence>